<evidence type="ECO:0000313" key="9">
    <source>
        <dbReference type="EMBL" id="HJB92136.1"/>
    </source>
</evidence>
<dbReference type="SMART" id="SM00388">
    <property type="entry name" value="HisKA"/>
    <property type="match status" value="1"/>
</dbReference>
<keyword evidence="4 9" id="KW-0808">Transferase</keyword>
<dbReference type="InterPro" id="IPR003594">
    <property type="entry name" value="HATPase_dom"/>
</dbReference>
<keyword evidence="5" id="KW-0902">Two-component regulatory system</keyword>
<dbReference type="InterPro" id="IPR036097">
    <property type="entry name" value="HisK_dim/P_sf"/>
</dbReference>
<keyword evidence="7" id="KW-0812">Transmembrane</keyword>
<dbReference type="SMART" id="SM00387">
    <property type="entry name" value="HATPase_c"/>
    <property type="match status" value="1"/>
</dbReference>
<dbReference type="EMBL" id="DWXE01000043">
    <property type="protein sequence ID" value="HJB92136.1"/>
    <property type="molecule type" value="Genomic_DNA"/>
</dbReference>
<dbReference type="Pfam" id="PF02518">
    <property type="entry name" value="HATPase_c"/>
    <property type="match status" value="1"/>
</dbReference>
<accession>A0A9D2SEI1</accession>
<evidence type="ECO:0000256" key="1">
    <source>
        <dbReference type="ARBA" id="ARBA00000085"/>
    </source>
</evidence>
<dbReference type="EC" id="2.7.13.3" evidence="2"/>
<reference evidence="9" key="1">
    <citation type="journal article" date="2021" name="PeerJ">
        <title>Extensive microbial diversity within the chicken gut microbiome revealed by metagenomics and culture.</title>
        <authorList>
            <person name="Gilroy R."/>
            <person name="Ravi A."/>
            <person name="Getino M."/>
            <person name="Pursley I."/>
            <person name="Horton D.L."/>
            <person name="Alikhan N.F."/>
            <person name="Baker D."/>
            <person name="Gharbi K."/>
            <person name="Hall N."/>
            <person name="Watson M."/>
            <person name="Adriaenssens E.M."/>
            <person name="Foster-Nyarko E."/>
            <person name="Jarju S."/>
            <person name="Secka A."/>
            <person name="Antonio M."/>
            <person name="Oren A."/>
            <person name="Chaudhuri R.R."/>
            <person name="La Ragione R."/>
            <person name="Hildebrand F."/>
            <person name="Pallen M.J."/>
        </authorList>
    </citation>
    <scope>NUCLEOTIDE SEQUENCE</scope>
    <source>
        <strain evidence="9">USAMLcec3-2134</strain>
    </source>
</reference>
<evidence type="ECO:0000259" key="8">
    <source>
        <dbReference type="PROSITE" id="PS50109"/>
    </source>
</evidence>
<evidence type="ECO:0000256" key="3">
    <source>
        <dbReference type="ARBA" id="ARBA00022553"/>
    </source>
</evidence>
<keyword evidence="6" id="KW-0175">Coiled coil</keyword>
<comment type="catalytic activity">
    <reaction evidence="1">
        <text>ATP + protein L-histidine = ADP + protein N-phospho-L-histidine.</text>
        <dbReference type="EC" id="2.7.13.3"/>
    </reaction>
</comment>
<reference evidence="9" key="2">
    <citation type="submission" date="2021-04" db="EMBL/GenBank/DDBJ databases">
        <authorList>
            <person name="Gilroy R."/>
        </authorList>
    </citation>
    <scope>NUCLEOTIDE SEQUENCE</scope>
    <source>
        <strain evidence="9">USAMLcec3-2134</strain>
    </source>
</reference>
<evidence type="ECO:0000256" key="5">
    <source>
        <dbReference type="ARBA" id="ARBA00023012"/>
    </source>
</evidence>
<dbReference type="InterPro" id="IPR005467">
    <property type="entry name" value="His_kinase_dom"/>
</dbReference>
<dbReference type="InterPro" id="IPR003661">
    <property type="entry name" value="HisK_dim/P_dom"/>
</dbReference>
<feature type="transmembrane region" description="Helical" evidence="7">
    <location>
        <begin position="212"/>
        <end position="238"/>
    </location>
</feature>
<organism evidence="9 10">
    <name type="scientific">Candidatus Eisenbergiella merdigallinarum</name>
    <dbReference type="NCBI Taxonomy" id="2838552"/>
    <lineage>
        <taxon>Bacteria</taxon>
        <taxon>Bacillati</taxon>
        <taxon>Bacillota</taxon>
        <taxon>Clostridia</taxon>
        <taxon>Lachnospirales</taxon>
        <taxon>Lachnospiraceae</taxon>
        <taxon>Eisenbergiella</taxon>
    </lineage>
</organism>
<sequence>MHKKRSLFRFLASNYVFFTALNLAVMSLLYLGFTAWQRHLAPVTDPEGLIRRAESARDGAYRNLNAERYLGRGSGAVIFDSDGRCMFEEGGWNEKFAGTDFIPDFRSGRRYYAAKLPEESENGFWLIAEADVREGGEPSITGYMLLDEAGKRLSGTLFPDCSSFSEREIGYLRGRDGSGRRIWKHDWTDENGEERRMVFWMQQTGAREYREAYAAFGVLKWVFIPVYLAAALVCIRWLDRRTKKLLQPLNEAILSFPEGSRGELETYRGPEEFSQIARNFLELERQLEESERERQRLDREKRRLFADLSHDLKTPVTVISGYACALRDGMVPEAQRQNYLDVIAKRAVRLGDLLQSFHEYSRLEHPGMRVKTERSDLCGEVRDYFAGRYQELELRGYFLKASIPAEPVWCGLDQELFGRVLDNLVNNALKYNPEGTTLFVEAGREENRAALRIGDDGRGIPPELQDSLFSPFVTGDVSRGKEHGSGLGLSIVREIVRLHGGEIRLEKTPSAGKKTEFLLTFPLWEEALP</sequence>
<keyword evidence="4 9" id="KW-0418">Kinase</keyword>
<evidence type="ECO:0000313" key="10">
    <source>
        <dbReference type="Proteomes" id="UP000886883"/>
    </source>
</evidence>
<evidence type="ECO:0000256" key="7">
    <source>
        <dbReference type="SAM" id="Phobius"/>
    </source>
</evidence>
<feature type="domain" description="Histidine kinase" evidence="8">
    <location>
        <begin position="307"/>
        <end position="525"/>
    </location>
</feature>
<dbReference type="GO" id="GO:0000155">
    <property type="term" value="F:phosphorelay sensor kinase activity"/>
    <property type="evidence" value="ECO:0007669"/>
    <property type="project" value="InterPro"/>
</dbReference>
<dbReference type="SUPFAM" id="SSF55874">
    <property type="entry name" value="ATPase domain of HSP90 chaperone/DNA topoisomerase II/histidine kinase"/>
    <property type="match status" value="1"/>
</dbReference>
<keyword evidence="7" id="KW-0472">Membrane</keyword>
<evidence type="ECO:0000256" key="6">
    <source>
        <dbReference type="SAM" id="Coils"/>
    </source>
</evidence>
<feature type="transmembrane region" description="Helical" evidence="7">
    <location>
        <begin position="12"/>
        <end position="33"/>
    </location>
</feature>
<keyword evidence="7" id="KW-1133">Transmembrane helix</keyword>
<feature type="coiled-coil region" evidence="6">
    <location>
        <begin position="273"/>
        <end position="307"/>
    </location>
</feature>
<dbReference type="SUPFAM" id="SSF47384">
    <property type="entry name" value="Homodimeric domain of signal transducing histidine kinase"/>
    <property type="match status" value="1"/>
</dbReference>
<proteinExistence type="predicted"/>
<dbReference type="CDD" id="cd00075">
    <property type="entry name" value="HATPase"/>
    <property type="match status" value="1"/>
</dbReference>
<dbReference type="PROSITE" id="PS50109">
    <property type="entry name" value="HIS_KIN"/>
    <property type="match status" value="1"/>
</dbReference>
<comment type="caution">
    <text evidence="9">The sequence shown here is derived from an EMBL/GenBank/DDBJ whole genome shotgun (WGS) entry which is preliminary data.</text>
</comment>
<dbReference type="PRINTS" id="PR00344">
    <property type="entry name" value="BCTRLSENSOR"/>
</dbReference>
<dbReference type="InterPro" id="IPR004358">
    <property type="entry name" value="Sig_transdc_His_kin-like_C"/>
</dbReference>
<evidence type="ECO:0000256" key="4">
    <source>
        <dbReference type="ARBA" id="ARBA00022777"/>
    </source>
</evidence>
<dbReference type="PANTHER" id="PTHR43547:SF2">
    <property type="entry name" value="HYBRID SIGNAL TRANSDUCTION HISTIDINE KINASE C"/>
    <property type="match status" value="1"/>
</dbReference>
<dbReference type="InterPro" id="IPR036890">
    <property type="entry name" value="HATPase_C_sf"/>
</dbReference>
<dbReference type="PANTHER" id="PTHR43547">
    <property type="entry name" value="TWO-COMPONENT HISTIDINE KINASE"/>
    <property type="match status" value="1"/>
</dbReference>
<dbReference type="Proteomes" id="UP000886883">
    <property type="component" value="Unassembled WGS sequence"/>
</dbReference>
<dbReference type="Gene3D" id="1.10.287.130">
    <property type="match status" value="1"/>
</dbReference>
<name>A0A9D2SEI1_9FIRM</name>
<dbReference type="Gene3D" id="3.30.565.10">
    <property type="entry name" value="Histidine kinase-like ATPase, C-terminal domain"/>
    <property type="match status" value="1"/>
</dbReference>
<keyword evidence="3" id="KW-0597">Phosphoprotein</keyword>
<protein>
    <recommendedName>
        <fullName evidence="2">histidine kinase</fullName>
        <ecNumber evidence="2">2.7.13.3</ecNumber>
    </recommendedName>
</protein>
<dbReference type="CDD" id="cd00082">
    <property type="entry name" value="HisKA"/>
    <property type="match status" value="1"/>
</dbReference>
<evidence type="ECO:0000256" key="2">
    <source>
        <dbReference type="ARBA" id="ARBA00012438"/>
    </source>
</evidence>
<gene>
    <name evidence="9" type="ORF">H9763_11825</name>
</gene>
<dbReference type="AlphaFoldDB" id="A0A9D2SEI1"/>
<dbReference type="Pfam" id="PF00512">
    <property type="entry name" value="HisKA"/>
    <property type="match status" value="1"/>
</dbReference>